<accession>A0A5J4WUH2</accession>
<dbReference type="Proteomes" id="UP000324800">
    <property type="component" value="Unassembled WGS sequence"/>
</dbReference>
<name>A0A5J4WUH2_9EUKA</name>
<dbReference type="AlphaFoldDB" id="A0A5J4WUH2"/>
<gene>
    <name evidence="1" type="ORF">EZS28_006239</name>
</gene>
<organism evidence="1 2">
    <name type="scientific">Streblomastix strix</name>
    <dbReference type="NCBI Taxonomy" id="222440"/>
    <lineage>
        <taxon>Eukaryota</taxon>
        <taxon>Metamonada</taxon>
        <taxon>Preaxostyla</taxon>
        <taxon>Oxymonadida</taxon>
        <taxon>Streblomastigidae</taxon>
        <taxon>Streblomastix</taxon>
    </lineage>
</organism>
<dbReference type="EMBL" id="SNRW01001002">
    <property type="protein sequence ID" value="KAA6398232.1"/>
    <property type="molecule type" value="Genomic_DNA"/>
</dbReference>
<comment type="caution">
    <text evidence="1">The sequence shown here is derived from an EMBL/GenBank/DDBJ whole genome shotgun (WGS) entry which is preliminary data.</text>
</comment>
<evidence type="ECO:0000313" key="2">
    <source>
        <dbReference type="Proteomes" id="UP000324800"/>
    </source>
</evidence>
<protein>
    <recommendedName>
        <fullName evidence="3">Reverse transcriptase/retrotransposon-derived protein RNase H-like domain-containing protein</fullName>
    </recommendedName>
</protein>
<sequence length="129" mass="14828">MRILTPLSTNTITFKTKLKNRSNLLYDLYNMRRWIKTGTEITVKQTAKLIGKLNYLRLQFQKASLFLNTMDHQKAQAARLRGWNSTKIMNKTAIPDINWWIAKLRANIPAQLIQIPPQVTMTTDAAPSG</sequence>
<reference evidence="1 2" key="1">
    <citation type="submission" date="2019-03" db="EMBL/GenBank/DDBJ databases">
        <title>Single cell metagenomics reveals metabolic interactions within the superorganism composed of flagellate Streblomastix strix and complex community of Bacteroidetes bacteria on its surface.</title>
        <authorList>
            <person name="Treitli S.C."/>
            <person name="Kolisko M."/>
            <person name="Husnik F."/>
            <person name="Keeling P."/>
            <person name="Hampl V."/>
        </authorList>
    </citation>
    <scope>NUCLEOTIDE SEQUENCE [LARGE SCALE GENOMIC DNA]</scope>
    <source>
        <strain evidence="1">ST1C</strain>
    </source>
</reference>
<evidence type="ECO:0008006" key="3">
    <source>
        <dbReference type="Google" id="ProtNLM"/>
    </source>
</evidence>
<evidence type="ECO:0000313" key="1">
    <source>
        <dbReference type="EMBL" id="KAA6398232.1"/>
    </source>
</evidence>
<proteinExistence type="predicted"/>